<organism evidence="4 5">
    <name type="scientific">Rothia endophytica</name>
    <dbReference type="NCBI Taxonomy" id="1324766"/>
    <lineage>
        <taxon>Bacteria</taxon>
        <taxon>Bacillati</taxon>
        <taxon>Actinomycetota</taxon>
        <taxon>Actinomycetes</taxon>
        <taxon>Micrococcales</taxon>
        <taxon>Micrococcaceae</taxon>
        <taxon>Rothia</taxon>
    </lineage>
</organism>
<dbReference type="PROSITE" id="PS50830">
    <property type="entry name" value="TNASE_3"/>
    <property type="match status" value="1"/>
</dbReference>
<evidence type="ECO:0000259" key="3">
    <source>
        <dbReference type="PROSITE" id="PS50830"/>
    </source>
</evidence>
<feature type="chain" id="PRO_5046774824" description="TNase-like domain-containing protein" evidence="2">
    <location>
        <begin position="25"/>
        <end position="387"/>
    </location>
</feature>
<comment type="caution">
    <text evidence="4">The sequence shown here is derived from an EMBL/GenBank/DDBJ whole genome shotgun (WGS) entry which is preliminary data.</text>
</comment>
<name>A0ABP9BHK1_9MICC</name>
<dbReference type="PROSITE" id="PS01123">
    <property type="entry name" value="TNASE_1"/>
    <property type="match status" value="1"/>
</dbReference>
<feature type="compositionally biased region" description="Low complexity" evidence="1">
    <location>
        <begin position="281"/>
        <end position="294"/>
    </location>
</feature>
<dbReference type="EMBL" id="BAABKP010000001">
    <property type="protein sequence ID" value="GAA4794583.1"/>
    <property type="molecule type" value="Genomic_DNA"/>
</dbReference>
<feature type="signal peptide" evidence="2">
    <location>
        <begin position="1"/>
        <end position="24"/>
    </location>
</feature>
<dbReference type="SMART" id="SM00318">
    <property type="entry name" value="SNc"/>
    <property type="match status" value="1"/>
</dbReference>
<keyword evidence="2" id="KW-0732">Signal</keyword>
<feature type="region of interest" description="Disordered" evidence="1">
    <location>
        <begin position="281"/>
        <end position="387"/>
    </location>
</feature>
<protein>
    <recommendedName>
        <fullName evidence="3">TNase-like domain-containing protein</fullName>
    </recommendedName>
</protein>
<sequence length="387" mass="41639">MKIGIRRAILVIPALLLLVGCSSTDEVQPKPEPSATSQAATTTQALSASATVKRVIDGDTIEVDDSGKATVIRLLNIDTPETKHPNKTVQCLGPEATEFLERKLPAGTQVHLEYDVQKKDKYDRTLAGVFLLDGEFVNEEIARSGFGTAVVFEPNSKFYARVLNAQNMAINTKTGLFSPDISCSIPAQINALQSRMESAQTQEELDSLLSEADLLIEILEKVPTDEAFTHLASYGATFAAQKQLIQLKDLKSKYAQTIPAQSAVDDGSAGETNTQHDAAEMEQVAAEQQAAAQRIAEEQAEAAQAEADRVASEQAEAAQAEADRVAAEQVVQPEYAPAPAPDNPNPEPAQPAPQPTYQEPAPVQEPYPNYTGPRCYAPGGKTWKPCP</sequence>
<evidence type="ECO:0000313" key="4">
    <source>
        <dbReference type="EMBL" id="GAA4794583.1"/>
    </source>
</evidence>
<gene>
    <name evidence="4" type="ORF">GCM10023352_11890</name>
</gene>
<accession>A0ABP9BHK1</accession>
<evidence type="ECO:0000313" key="5">
    <source>
        <dbReference type="Proteomes" id="UP001500187"/>
    </source>
</evidence>
<feature type="domain" description="TNase-like" evidence="3">
    <location>
        <begin position="46"/>
        <end position="179"/>
    </location>
</feature>
<dbReference type="Proteomes" id="UP001500187">
    <property type="component" value="Unassembled WGS sequence"/>
</dbReference>
<evidence type="ECO:0000256" key="1">
    <source>
        <dbReference type="SAM" id="MobiDB-lite"/>
    </source>
</evidence>
<dbReference type="InterPro" id="IPR035437">
    <property type="entry name" value="SNase_OB-fold_sf"/>
</dbReference>
<evidence type="ECO:0000256" key="2">
    <source>
        <dbReference type="SAM" id="SignalP"/>
    </source>
</evidence>
<feature type="compositionally biased region" description="Pro residues" evidence="1">
    <location>
        <begin position="336"/>
        <end position="354"/>
    </location>
</feature>
<dbReference type="InterPro" id="IPR002071">
    <property type="entry name" value="Thermonucl_AS"/>
</dbReference>
<dbReference type="InterPro" id="IPR016071">
    <property type="entry name" value="Staphylococal_nuclease_OB-fold"/>
</dbReference>
<dbReference type="SUPFAM" id="SSF50199">
    <property type="entry name" value="Staphylococcal nuclease"/>
    <property type="match status" value="1"/>
</dbReference>
<dbReference type="PROSITE" id="PS51257">
    <property type="entry name" value="PROKAR_LIPOPROTEIN"/>
    <property type="match status" value="1"/>
</dbReference>
<dbReference type="Pfam" id="PF00565">
    <property type="entry name" value="SNase"/>
    <property type="match status" value="1"/>
</dbReference>
<dbReference type="RefSeq" id="WP_345445560.1">
    <property type="nucleotide sequence ID" value="NZ_BAABKP010000001.1"/>
</dbReference>
<keyword evidence="5" id="KW-1185">Reference proteome</keyword>
<dbReference type="Gene3D" id="2.40.50.90">
    <property type="match status" value="1"/>
</dbReference>
<proteinExistence type="predicted"/>
<reference evidence="5" key="1">
    <citation type="journal article" date="2019" name="Int. J. Syst. Evol. Microbiol.">
        <title>The Global Catalogue of Microorganisms (GCM) 10K type strain sequencing project: providing services to taxonomists for standard genome sequencing and annotation.</title>
        <authorList>
            <consortium name="The Broad Institute Genomics Platform"/>
            <consortium name="The Broad Institute Genome Sequencing Center for Infectious Disease"/>
            <person name="Wu L."/>
            <person name="Ma J."/>
        </authorList>
    </citation>
    <scope>NUCLEOTIDE SEQUENCE [LARGE SCALE GENOMIC DNA]</scope>
    <source>
        <strain evidence="5">JCM 18541</strain>
    </source>
</reference>